<name>A0A6A5ZXJ9_9PLEO</name>
<evidence type="ECO:0000313" key="2">
    <source>
        <dbReference type="EMBL" id="KAF2123745.1"/>
    </source>
</evidence>
<proteinExistence type="predicted"/>
<dbReference type="Proteomes" id="UP000799771">
    <property type="component" value="Unassembled WGS sequence"/>
</dbReference>
<dbReference type="AlphaFoldDB" id="A0A6A5ZXJ9"/>
<sequence length="309" mass="34315">MNLGSSFDDNLREWILAIVAIPPTLEPWPNGECVCLTFTTAHSLSRDPSMKVGKWKPKIFQRLKILQLLRTSLELELGVTHCLLRLALAPQRTFGLGPDRPHLDLRCLGRGTHNMQTHVLLVDVFDAGNRVAADNGDLVNGGAIPEAIWLFLNHLRHRSSSRSRSSLPLTLTPPAPVVPTNSIPEDSKVAHGAARPDVAGGAKHTTRGYALDGHVEHMRVSPLCQQMRPRKRFTHSRTTRYKYPPQCVKLEFNAVNSNCIDSSIFRHRQIVAQAHYSSYCTSQTGASLSQYPYTSGLFMKFSSTVGDTN</sequence>
<evidence type="ECO:0000313" key="3">
    <source>
        <dbReference type="Proteomes" id="UP000799771"/>
    </source>
</evidence>
<keyword evidence="3" id="KW-1185">Reference proteome</keyword>
<organism evidence="2 3">
    <name type="scientific">Dothidotthia symphoricarpi CBS 119687</name>
    <dbReference type="NCBI Taxonomy" id="1392245"/>
    <lineage>
        <taxon>Eukaryota</taxon>
        <taxon>Fungi</taxon>
        <taxon>Dikarya</taxon>
        <taxon>Ascomycota</taxon>
        <taxon>Pezizomycotina</taxon>
        <taxon>Dothideomycetes</taxon>
        <taxon>Pleosporomycetidae</taxon>
        <taxon>Pleosporales</taxon>
        <taxon>Dothidotthiaceae</taxon>
        <taxon>Dothidotthia</taxon>
    </lineage>
</organism>
<dbReference type="RefSeq" id="XP_033518139.1">
    <property type="nucleotide sequence ID" value="XM_033671014.1"/>
</dbReference>
<accession>A0A6A5ZXJ9</accession>
<reference evidence="2" key="1">
    <citation type="journal article" date="2020" name="Stud. Mycol.">
        <title>101 Dothideomycetes genomes: a test case for predicting lifestyles and emergence of pathogens.</title>
        <authorList>
            <person name="Haridas S."/>
            <person name="Albert R."/>
            <person name="Binder M."/>
            <person name="Bloem J."/>
            <person name="Labutti K."/>
            <person name="Salamov A."/>
            <person name="Andreopoulos B."/>
            <person name="Baker S."/>
            <person name="Barry K."/>
            <person name="Bills G."/>
            <person name="Bluhm B."/>
            <person name="Cannon C."/>
            <person name="Castanera R."/>
            <person name="Culley D."/>
            <person name="Daum C."/>
            <person name="Ezra D."/>
            <person name="Gonzalez J."/>
            <person name="Henrissat B."/>
            <person name="Kuo A."/>
            <person name="Liang C."/>
            <person name="Lipzen A."/>
            <person name="Lutzoni F."/>
            <person name="Magnuson J."/>
            <person name="Mondo S."/>
            <person name="Nolan M."/>
            <person name="Ohm R."/>
            <person name="Pangilinan J."/>
            <person name="Park H.-J."/>
            <person name="Ramirez L."/>
            <person name="Alfaro M."/>
            <person name="Sun H."/>
            <person name="Tritt A."/>
            <person name="Yoshinaga Y."/>
            <person name="Zwiers L.-H."/>
            <person name="Turgeon B."/>
            <person name="Goodwin S."/>
            <person name="Spatafora J."/>
            <person name="Crous P."/>
            <person name="Grigoriev I."/>
        </authorList>
    </citation>
    <scope>NUCLEOTIDE SEQUENCE</scope>
    <source>
        <strain evidence="2">CBS 119687</strain>
    </source>
</reference>
<protein>
    <submittedName>
        <fullName evidence="2">Uncharacterized protein</fullName>
    </submittedName>
</protein>
<evidence type="ECO:0000256" key="1">
    <source>
        <dbReference type="SAM" id="MobiDB-lite"/>
    </source>
</evidence>
<dbReference type="GeneID" id="54411446"/>
<gene>
    <name evidence="2" type="ORF">P153DRAFT_391162</name>
</gene>
<dbReference type="EMBL" id="ML977522">
    <property type="protein sequence ID" value="KAF2123745.1"/>
    <property type="molecule type" value="Genomic_DNA"/>
</dbReference>
<feature type="region of interest" description="Disordered" evidence="1">
    <location>
        <begin position="162"/>
        <end position="188"/>
    </location>
</feature>